<dbReference type="PANTHER" id="PTHR12961:SF0">
    <property type="entry name" value="CONSERVED OLIGOMERIC GOLGI COMPLEX SUBUNIT 2"/>
    <property type="match status" value="1"/>
</dbReference>
<evidence type="ECO:0000313" key="12">
    <source>
        <dbReference type="EMBL" id="KAK8853909.1"/>
    </source>
</evidence>
<comment type="subcellular location">
    <subcellularLocation>
        <location evidence="1">Golgi apparatus membrane</location>
        <topology evidence="1">Peripheral membrane protein</topology>
    </subcellularLocation>
</comment>
<dbReference type="InterPro" id="IPR024602">
    <property type="entry name" value="COG_su2_N"/>
</dbReference>
<reference evidence="12 13" key="1">
    <citation type="submission" date="2024-04" db="EMBL/GenBank/DDBJ databases">
        <title>Tritrichomonas musculus Genome.</title>
        <authorList>
            <person name="Alves-Ferreira E."/>
            <person name="Grigg M."/>
            <person name="Lorenzi H."/>
            <person name="Galac M."/>
        </authorList>
    </citation>
    <scope>NUCLEOTIDE SEQUENCE [LARGE SCALE GENOMIC DNA]</scope>
    <source>
        <strain evidence="12 13">EAF2021</strain>
    </source>
</reference>
<name>A0ABR2HWA5_9EUKA</name>
<evidence type="ECO:0000256" key="6">
    <source>
        <dbReference type="ARBA" id="ARBA00023034"/>
    </source>
</evidence>
<evidence type="ECO:0000256" key="2">
    <source>
        <dbReference type="ARBA" id="ARBA00007603"/>
    </source>
</evidence>
<evidence type="ECO:0000256" key="9">
    <source>
        <dbReference type="SAM" id="MobiDB-lite"/>
    </source>
</evidence>
<dbReference type="InterPro" id="IPR024603">
    <property type="entry name" value="COG_complex_COG2_C"/>
</dbReference>
<accession>A0ABR2HWA5</accession>
<comment type="similarity">
    <text evidence="2">Belongs to the COG2 family.</text>
</comment>
<sequence length="635" mass="72601">MISWKLTDFIEPSWTSPDDFLTKYKDNFEDLRSFAASLDQFTETLKSQLTSIIHDDYTEFVSISKQLLQLGDTMGSLLKSLQSAEKSVEKASSTLEESTQPIKVHSEKLHNVRHEYATCTLALGAIEQLQMIESQLNQVDNNIYKLLDISIGFAVTKAKLIGLDQPSEQKPIETEYDRIYESYKNIIKFKFFEFLEKRQKDNLLAIFNASIMSGLHDYLQLSFCELVSKNLLSPLDSQKSKRSGNASIVLNSFIKYLQDANNEFNYLISISPDVFDFALNSVWPTLSSWMDNYLSFSIGDPEEQMNSYHQLSLFFDLCESKCKSIESILSVRNSQIRTKIQSKLRLDIYTQLISNQILSNAEKIFSSQIEANGKKFFLSFTEEFLKLYNQIFSDKIFIIEQSKDFAVIAMKLISSLNNFASNASQQNIPYFVADLKNLMPMLLQSTPEFLQNAMKIAIDSIQITADQIRQTLIAYVSEICIKHLAYIGKMTAVVTKRNVKPSDEAVATINTFFEWAKNTKNACSDIEFLTTIVSKIFDEFLVQSTNQLSSLRKTFDTIMKFRKSKSPTSPTKEDQDQQAKPNMFKIDVVQKQLKTDIDYIANVSRGKNVPVDSFPAYNQINELLNKDFSDDLNAQ</sequence>
<keyword evidence="7" id="KW-0472">Membrane</keyword>
<dbReference type="Pfam" id="PF12022">
    <property type="entry name" value="COG2_C"/>
    <property type="match status" value="1"/>
</dbReference>
<keyword evidence="4" id="KW-0813">Transport</keyword>
<dbReference type="InterPro" id="IPR009316">
    <property type="entry name" value="COG2"/>
</dbReference>
<gene>
    <name evidence="12" type="ORF">M9Y10_016455</name>
</gene>
<evidence type="ECO:0000256" key="7">
    <source>
        <dbReference type="ARBA" id="ARBA00023136"/>
    </source>
</evidence>
<evidence type="ECO:0000259" key="10">
    <source>
        <dbReference type="Pfam" id="PF06148"/>
    </source>
</evidence>
<dbReference type="Proteomes" id="UP001470230">
    <property type="component" value="Unassembled WGS sequence"/>
</dbReference>
<evidence type="ECO:0000256" key="1">
    <source>
        <dbReference type="ARBA" id="ARBA00004395"/>
    </source>
</evidence>
<protein>
    <recommendedName>
        <fullName evidence="3">Conserved oligomeric Golgi complex subunit 2</fullName>
    </recommendedName>
    <alternativeName>
        <fullName evidence="8">Component of oligomeric Golgi complex 2</fullName>
    </alternativeName>
</protein>
<dbReference type="PANTHER" id="PTHR12961">
    <property type="entry name" value="CONSERVED OLIGOMERIC GOLGI COMPLEX COMPONENT 2"/>
    <property type="match status" value="1"/>
</dbReference>
<evidence type="ECO:0000313" key="13">
    <source>
        <dbReference type="Proteomes" id="UP001470230"/>
    </source>
</evidence>
<keyword evidence="5" id="KW-0653">Protein transport</keyword>
<evidence type="ECO:0000256" key="4">
    <source>
        <dbReference type="ARBA" id="ARBA00022448"/>
    </source>
</evidence>
<proteinExistence type="inferred from homology"/>
<dbReference type="Pfam" id="PF06148">
    <property type="entry name" value="COG2_N"/>
    <property type="match status" value="1"/>
</dbReference>
<feature type="region of interest" description="Disordered" evidence="9">
    <location>
        <begin position="562"/>
        <end position="581"/>
    </location>
</feature>
<organism evidence="12 13">
    <name type="scientific">Tritrichomonas musculus</name>
    <dbReference type="NCBI Taxonomy" id="1915356"/>
    <lineage>
        <taxon>Eukaryota</taxon>
        <taxon>Metamonada</taxon>
        <taxon>Parabasalia</taxon>
        <taxon>Tritrichomonadida</taxon>
        <taxon>Tritrichomonadidae</taxon>
        <taxon>Tritrichomonas</taxon>
    </lineage>
</organism>
<evidence type="ECO:0000256" key="3">
    <source>
        <dbReference type="ARBA" id="ARBA00020977"/>
    </source>
</evidence>
<evidence type="ECO:0000259" key="11">
    <source>
        <dbReference type="Pfam" id="PF12022"/>
    </source>
</evidence>
<keyword evidence="6" id="KW-0333">Golgi apparatus</keyword>
<feature type="domain" description="Conserved oligomeric Golgi complex subunit 2 N-terminal" evidence="10">
    <location>
        <begin position="9"/>
        <end position="70"/>
    </location>
</feature>
<comment type="caution">
    <text evidence="12">The sequence shown here is derived from an EMBL/GenBank/DDBJ whole genome shotgun (WGS) entry which is preliminary data.</text>
</comment>
<feature type="domain" description="COG complex component COG2 C-terminal" evidence="11">
    <location>
        <begin position="343"/>
        <end position="577"/>
    </location>
</feature>
<evidence type="ECO:0000256" key="8">
    <source>
        <dbReference type="ARBA" id="ARBA00031344"/>
    </source>
</evidence>
<keyword evidence="13" id="KW-1185">Reference proteome</keyword>
<evidence type="ECO:0000256" key="5">
    <source>
        <dbReference type="ARBA" id="ARBA00022927"/>
    </source>
</evidence>
<dbReference type="EMBL" id="JAPFFF010000021">
    <property type="protein sequence ID" value="KAK8853909.1"/>
    <property type="molecule type" value="Genomic_DNA"/>
</dbReference>